<accession>V4B5W2</accession>
<evidence type="ECO:0000313" key="2">
    <source>
        <dbReference type="EMBL" id="ESO83904.1"/>
    </source>
</evidence>
<dbReference type="InterPro" id="IPR036305">
    <property type="entry name" value="RGS_sf"/>
</dbReference>
<dbReference type="STRING" id="225164.V4B5W2"/>
<dbReference type="SMART" id="SM00315">
    <property type="entry name" value="RGS"/>
    <property type="match status" value="1"/>
</dbReference>
<reference evidence="2 3" key="1">
    <citation type="journal article" date="2013" name="Nature">
        <title>Insights into bilaterian evolution from three spiralian genomes.</title>
        <authorList>
            <person name="Simakov O."/>
            <person name="Marletaz F."/>
            <person name="Cho S.J."/>
            <person name="Edsinger-Gonzales E."/>
            <person name="Havlak P."/>
            <person name="Hellsten U."/>
            <person name="Kuo D.H."/>
            <person name="Larsson T."/>
            <person name="Lv J."/>
            <person name="Arendt D."/>
            <person name="Savage R."/>
            <person name="Osoegawa K."/>
            <person name="de Jong P."/>
            <person name="Grimwood J."/>
            <person name="Chapman J.A."/>
            <person name="Shapiro H."/>
            <person name="Aerts A."/>
            <person name="Otillar R.P."/>
            <person name="Terry A.Y."/>
            <person name="Boore J.L."/>
            <person name="Grigoriev I.V."/>
            <person name="Lindberg D.R."/>
            <person name="Seaver E.C."/>
            <person name="Weisblat D.A."/>
            <person name="Putnam N.H."/>
            <person name="Rokhsar D.S."/>
        </authorList>
    </citation>
    <scope>NUCLEOTIDE SEQUENCE [LARGE SCALE GENOMIC DNA]</scope>
</reference>
<feature type="non-terminal residue" evidence="2">
    <location>
        <position position="1"/>
    </location>
</feature>
<dbReference type="Pfam" id="PF00615">
    <property type="entry name" value="RGS"/>
    <property type="match status" value="1"/>
</dbReference>
<dbReference type="InterPro" id="IPR016137">
    <property type="entry name" value="RGS"/>
</dbReference>
<dbReference type="OMA" id="MPEVTSD"/>
<dbReference type="PANTHER" id="PTHR10845:SF259">
    <property type="entry name" value="RGS DOMAIN-CONTAINING PROTEIN-RELATED"/>
    <property type="match status" value="1"/>
</dbReference>
<sequence>SASELAKWAESFDYLLSDKIGIDLFKDFLHSEFSEENLEFWLACEQYKTSKSSKLASTAQKIYSDFVAAQAPKEINLDSKTRATTISNLTCPTRHCFQDAQKRVQALMEKDSYPRFIESDIYQRAVLRAQSM</sequence>
<evidence type="ECO:0000259" key="1">
    <source>
        <dbReference type="PROSITE" id="PS50132"/>
    </source>
</evidence>
<dbReference type="InterPro" id="IPR044926">
    <property type="entry name" value="RGS_subdomain_2"/>
</dbReference>
<dbReference type="HOGENOM" id="CLU_059863_1_4_1"/>
<proteinExistence type="predicted"/>
<dbReference type="InterPro" id="IPR024066">
    <property type="entry name" value="RGS_subdom1/3"/>
</dbReference>
<dbReference type="EMBL" id="KB203567">
    <property type="protein sequence ID" value="ESO83904.1"/>
    <property type="molecule type" value="Genomic_DNA"/>
</dbReference>
<feature type="domain" description="RGS" evidence="1">
    <location>
        <begin position="11"/>
        <end position="126"/>
    </location>
</feature>
<evidence type="ECO:0000313" key="3">
    <source>
        <dbReference type="Proteomes" id="UP000030746"/>
    </source>
</evidence>
<protein>
    <recommendedName>
        <fullName evidence="1">RGS domain-containing protein</fullName>
    </recommendedName>
</protein>
<dbReference type="OrthoDB" id="196547at2759"/>
<dbReference type="Gene3D" id="1.10.196.10">
    <property type="match status" value="1"/>
</dbReference>
<dbReference type="CTD" id="20233337"/>
<dbReference type="PANTHER" id="PTHR10845">
    <property type="entry name" value="REGULATOR OF G PROTEIN SIGNALING"/>
    <property type="match status" value="1"/>
</dbReference>
<keyword evidence="3" id="KW-1185">Reference proteome</keyword>
<name>V4B5W2_LOTGI</name>
<dbReference type="GeneID" id="20233337"/>
<dbReference type="SUPFAM" id="SSF48097">
    <property type="entry name" value="Regulator of G-protein signaling, RGS"/>
    <property type="match status" value="1"/>
</dbReference>
<dbReference type="Gene3D" id="1.10.167.10">
    <property type="entry name" value="Regulator of G-protein Signalling 4, domain 2"/>
    <property type="match status" value="1"/>
</dbReference>
<dbReference type="KEGG" id="lgi:LOTGIDRAFT_132712"/>
<dbReference type="RefSeq" id="XP_009065477.1">
    <property type="nucleotide sequence ID" value="XM_009067229.1"/>
</dbReference>
<dbReference type="AlphaFoldDB" id="V4B5W2"/>
<dbReference type="PRINTS" id="PR01301">
    <property type="entry name" value="RGSPROTEIN"/>
</dbReference>
<gene>
    <name evidence="2" type="ORF">LOTGIDRAFT_132712</name>
</gene>
<dbReference type="PROSITE" id="PS50132">
    <property type="entry name" value="RGS"/>
    <property type="match status" value="1"/>
</dbReference>
<organism evidence="2 3">
    <name type="scientific">Lottia gigantea</name>
    <name type="common">Giant owl limpet</name>
    <dbReference type="NCBI Taxonomy" id="225164"/>
    <lineage>
        <taxon>Eukaryota</taxon>
        <taxon>Metazoa</taxon>
        <taxon>Spiralia</taxon>
        <taxon>Lophotrochozoa</taxon>
        <taxon>Mollusca</taxon>
        <taxon>Gastropoda</taxon>
        <taxon>Patellogastropoda</taxon>
        <taxon>Lottioidea</taxon>
        <taxon>Lottiidae</taxon>
        <taxon>Lottia</taxon>
    </lineage>
</organism>
<dbReference type="FunFam" id="1.10.167.10:FF:000001">
    <property type="entry name" value="Putative regulator of g-protein signaling 12"/>
    <property type="match status" value="1"/>
</dbReference>
<dbReference type="Proteomes" id="UP000030746">
    <property type="component" value="Unassembled WGS sequence"/>
</dbReference>